<dbReference type="AlphaFoldDB" id="A0A842JC20"/>
<dbReference type="Pfam" id="PF00494">
    <property type="entry name" value="SQS_PSY"/>
    <property type="match status" value="1"/>
</dbReference>
<dbReference type="CDD" id="cd00683">
    <property type="entry name" value="Trans_IPPS_HH"/>
    <property type="match status" value="1"/>
</dbReference>
<dbReference type="Gene3D" id="1.10.600.10">
    <property type="entry name" value="Farnesyl Diphosphate Synthase"/>
    <property type="match status" value="1"/>
</dbReference>
<proteinExistence type="predicted"/>
<dbReference type="SFLD" id="SFLDS00005">
    <property type="entry name" value="Isoprenoid_Synthase_Type_I"/>
    <property type="match status" value="1"/>
</dbReference>
<dbReference type="InterPro" id="IPR002060">
    <property type="entry name" value="Squ/phyt_synthse"/>
</dbReference>
<name>A0A842JC20_9ACTN</name>
<keyword evidence="2" id="KW-0808">Transferase</keyword>
<dbReference type="PANTHER" id="PTHR31480">
    <property type="entry name" value="BIFUNCTIONAL LYCOPENE CYCLASE/PHYTOENE SYNTHASE"/>
    <property type="match status" value="1"/>
</dbReference>
<dbReference type="RefSeq" id="WP_185905542.1">
    <property type="nucleotide sequence ID" value="NZ_JACMSE010000007.1"/>
</dbReference>
<dbReference type="InterPro" id="IPR008949">
    <property type="entry name" value="Isoprenoid_synthase_dom_sf"/>
</dbReference>
<dbReference type="GO" id="GO:0004311">
    <property type="term" value="F:geranylgeranyl diphosphate synthase activity"/>
    <property type="evidence" value="ECO:0007669"/>
    <property type="project" value="InterPro"/>
</dbReference>
<comment type="pathway">
    <text evidence="1">Carotenoid biosynthesis; phytoene biosynthesis.</text>
</comment>
<dbReference type="EMBL" id="JACMSE010000007">
    <property type="protein sequence ID" value="MBC2889762.1"/>
    <property type="molecule type" value="Genomic_DNA"/>
</dbReference>
<comment type="caution">
    <text evidence="3">The sequence shown here is derived from an EMBL/GenBank/DDBJ whole genome shotgun (WGS) entry which is preliminary data.</text>
</comment>
<dbReference type="SUPFAM" id="SSF48576">
    <property type="entry name" value="Terpenoid synthases"/>
    <property type="match status" value="1"/>
</dbReference>
<evidence type="ECO:0000313" key="4">
    <source>
        <dbReference type="Proteomes" id="UP000587396"/>
    </source>
</evidence>
<evidence type="ECO:0000256" key="2">
    <source>
        <dbReference type="ARBA" id="ARBA00022679"/>
    </source>
</evidence>
<sequence>MRAPSDAFEARADDFAWCEDVIRRNSHSFYRAFSLLPPHKRKSVYAVYAFCRAADDCVDVDASRERLDGLQRDLERFCAGAVPRAPLWRALDAVFSVFDMDEEPFFDMLEGQRRDLAFRQPADMEELEDYGYYVAGSVGLMLLPLLRSGRPVDDALREDAVALGVAMQLTNILRDVGEDRDAGRVYLPASVLEDAGCTRDDLAARRAGAAFRVAWERVARRSEELYRPMQRDILRLDEDSRLPTLSSLFLYRGIMDQVRADGYSCLERRNVVSKERATALVGEARALLADAQGAAAAWEGR</sequence>
<dbReference type="GO" id="GO:0016117">
    <property type="term" value="P:carotenoid biosynthetic process"/>
    <property type="evidence" value="ECO:0007669"/>
    <property type="project" value="UniProtKB-ARBA"/>
</dbReference>
<dbReference type="SFLD" id="SFLDG01212">
    <property type="entry name" value="Phytoene_synthase_like"/>
    <property type="match status" value="1"/>
</dbReference>
<dbReference type="InterPro" id="IPR033904">
    <property type="entry name" value="Trans_IPPS_HH"/>
</dbReference>
<dbReference type="InterPro" id="IPR044843">
    <property type="entry name" value="Trans_IPPS_bact-type"/>
</dbReference>
<gene>
    <name evidence="3" type="ORF">H7313_10485</name>
</gene>
<reference evidence="3 4" key="1">
    <citation type="submission" date="2020-08" db="EMBL/GenBank/DDBJ databases">
        <authorList>
            <person name="Liu C."/>
            <person name="Sun Q."/>
        </authorList>
    </citation>
    <scope>NUCLEOTIDE SEQUENCE [LARGE SCALE GENOMIC DNA]</scope>
    <source>
        <strain evidence="3 4">N22</strain>
    </source>
</reference>
<dbReference type="GO" id="GO:0051996">
    <property type="term" value="F:squalene synthase [NAD(P)H] activity"/>
    <property type="evidence" value="ECO:0007669"/>
    <property type="project" value="InterPro"/>
</dbReference>
<dbReference type="PROSITE" id="PS01045">
    <property type="entry name" value="SQUALEN_PHYTOEN_SYN_2"/>
    <property type="match status" value="1"/>
</dbReference>
<organism evidence="3 4">
    <name type="scientific">Gordonibacter massiliensis</name>
    <name type="common">ex Traore et al. 2017</name>
    <dbReference type="NCBI Taxonomy" id="1841863"/>
    <lineage>
        <taxon>Bacteria</taxon>
        <taxon>Bacillati</taxon>
        <taxon>Actinomycetota</taxon>
        <taxon>Coriobacteriia</taxon>
        <taxon>Eggerthellales</taxon>
        <taxon>Eggerthellaceae</taxon>
        <taxon>Gordonibacter</taxon>
    </lineage>
</organism>
<evidence type="ECO:0000256" key="1">
    <source>
        <dbReference type="ARBA" id="ARBA00004684"/>
    </source>
</evidence>
<dbReference type="UniPathway" id="UPA00799"/>
<accession>A0A842JC20</accession>
<dbReference type="SFLD" id="SFLDG01018">
    <property type="entry name" value="Squalene/Phytoene_Synthase_Lik"/>
    <property type="match status" value="1"/>
</dbReference>
<dbReference type="Proteomes" id="UP000587396">
    <property type="component" value="Unassembled WGS sequence"/>
</dbReference>
<protein>
    <submittedName>
        <fullName evidence="3">Phytoene/squalene synthase family protein</fullName>
    </submittedName>
</protein>
<keyword evidence="4" id="KW-1185">Reference proteome</keyword>
<dbReference type="InterPro" id="IPR019845">
    <property type="entry name" value="Squalene/phytoene_synthase_CS"/>
</dbReference>
<evidence type="ECO:0000313" key="3">
    <source>
        <dbReference type="EMBL" id="MBC2889762.1"/>
    </source>
</evidence>